<gene>
    <name evidence="1" type="ORF">P5673_008833</name>
</gene>
<keyword evidence="2" id="KW-1185">Reference proteome</keyword>
<feature type="non-terminal residue" evidence="1">
    <location>
        <position position="1"/>
    </location>
</feature>
<dbReference type="Proteomes" id="UP001249851">
    <property type="component" value="Unassembled WGS sequence"/>
</dbReference>
<evidence type="ECO:0000313" key="2">
    <source>
        <dbReference type="Proteomes" id="UP001249851"/>
    </source>
</evidence>
<protein>
    <submittedName>
        <fullName evidence="1">Uncharacterized protein</fullName>
    </submittedName>
</protein>
<organism evidence="1 2">
    <name type="scientific">Acropora cervicornis</name>
    <name type="common">Staghorn coral</name>
    <dbReference type="NCBI Taxonomy" id="6130"/>
    <lineage>
        <taxon>Eukaryota</taxon>
        <taxon>Metazoa</taxon>
        <taxon>Cnidaria</taxon>
        <taxon>Anthozoa</taxon>
        <taxon>Hexacorallia</taxon>
        <taxon>Scleractinia</taxon>
        <taxon>Astrocoeniina</taxon>
        <taxon>Acroporidae</taxon>
        <taxon>Acropora</taxon>
    </lineage>
</organism>
<dbReference type="EMBL" id="JARQWQ010000015">
    <property type="protein sequence ID" value="KAK2567049.1"/>
    <property type="molecule type" value="Genomic_DNA"/>
</dbReference>
<dbReference type="SUPFAM" id="SSF56672">
    <property type="entry name" value="DNA/RNA polymerases"/>
    <property type="match status" value="1"/>
</dbReference>
<dbReference type="AlphaFoldDB" id="A0AAD9VAC0"/>
<accession>A0AAD9VAC0</accession>
<comment type="caution">
    <text evidence="1">The sequence shown here is derived from an EMBL/GenBank/DDBJ whole genome shotgun (WGS) entry which is preliminary data.</text>
</comment>
<sequence>FVSSAVDVKKRNSTLGVCRDPRELNRYVKEPELSTIDDITSKLGKSQCTRRISDACTAITDDLLVTGAGDTYKEALVDRNRNLIALFTQCRERNFRLSKEKFVFKLQKLKDWGHILTAAVGILLYQDKDEAIIHFQ</sequence>
<evidence type="ECO:0000313" key="1">
    <source>
        <dbReference type="EMBL" id="KAK2567049.1"/>
    </source>
</evidence>
<proteinExistence type="predicted"/>
<feature type="non-terminal residue" evidence="1">
    <location>
        <position position="136"/>
    </location>
</feature>
<dbReference type="InterPro" id="IPR043502">
    <property type="entry name" value="DNA/RNA_pol_sf"/>
</dbReference>
<reference evidence="1" key="1">
    <citation type="journal article" date="2023" name="G3 (Bethesda)">
        <title>Whole genome assembly and annotation of the endangered Caribbean coral Acropora cervicornis.</title>
        <authorList>
            <person name="Selwyn J.D."/>
            <person name="Vollmer S.V."/>
        </authorList>
    </citation>
    <scope>NUCLEOTIDE SEQUENCE</scope>
    <source>
        <strain evidence="1">K2</strain>
    </source>
</reference>
<reference evidence="1" key="2">
    <citation type="journal article" date="2023" name="Science">
        <title>Genomic signatures of disease resistance in endangered staghorn corals.</title>
        <authorList>
            <person name="Vollmer S.V."/>
            <person name="Selwyn J.D."/>
            <person name="Despard B.A."/>
            <person name="Roesel C.L."/>
        </authorList>
    </citation>
    <scope>NUCLEOTIDE SEQUENCE</scope>
    <source>
        <strain evidence="1">K2</strain>
    </source>
</reference>
<name>A0AAD9VAC0_ACRCE</name>